<dbReference type="Proteomes" id="UP001464891">
    <property type="component" value="Unassembled WGS sequence"/>
</dbReference>
<protein>
    <submittedName>
        <fullName evidence="2">Uncharacterized protein</fullName>
    </submittedName>
</protein>
<evidence type="ECO:0000313" key="3">
    <source>
        <dbReference type="Proteomes" id="UP001464891"/>
    </source>
</evidence>
<name>A0ABV0JCZ5_9CYAN</name>
<accession>A0ABV0JCZ5</accession>
<proteinExistence type="predicted"/>
<organism evidence="2 3">
    <name type="scientific">Trichocoleus desertorum GB2-A4</name>
    <dbReference type="NCBI Taxonomy" id="2933944"/>
    <lineage>
        <taxon>Bacteria</taxon>
        <taxon>Bacillati</taxon>
        <taxon>Cyanobacteriota</taxon>
        <taxon>Cyanophyceae</taxon>
        <taxon>Leptolyngbyales</taxon>
        <taxon>Trichocoleusaceae</taxon>
        <taxon>Trichocoleus</taxon>
    </lineage>
</organism>
<dbReference type="EMBL" id="JAMPKM010000015">
    <property type="protein sequence ID" value="MEP0819656.1"/>
    <property type="molecule type" value="Genomic_DNA"/>
</dbReference>
<keyword evidence="3" id="KW-1185">Reference proteome</keyword>
<sequence length="137" mass="15715">MGKAKQGRKLAPARGFGKQQQYQEKNVARRMKVLEQKMVIEAVAEAQMQAPFDAYSKNWVCDFGNEYIAVNTLEQCLELIEIEDTEKILAYKQCLSTGYAQNEEETWSIQWNPKRAEHLKNVYSFEMQADGSLCVAP</sequence>
<reference evidence="2 3" key="1">
    <citation type="submission" date="2022-04" db="EMBL/GenBank/DDBJ databases">
        <title>Positive selection, recombination, and allopatry shape intraspecific diversity of widespread and dominant cyanobacteria.</title>
        <authorList>
            <person name="Wei J."/>
            <person name="Shu W."/>
            <person name="Hu C."/>
        </authorList>
    </citation>
    <scope>NUCLEOTIDE SEQUENCE [LARGE SCALE GENOMIC DNA]</scope>
    <source>
        <strain evidence="2 3">GB2-A4</strain>
    </source>
</reference>
<evidence type="ECO:0000256" key="1">
    <source>
        <dbReference type="SAM" id="MobiDB-lite"/>
    </source>
</evidence>
<comment type="caution">
    <text evidence="2">The sequence shown here is derived from an EMBL/GenBank/DDBJ whole genome shotgun (WGS) entry which is preliminary data.</text>
</comment>
<dbReference type="RefSeq" id="WP_190440795.1">
    <property type="nucleotide sequence ID" value="NZ_JAMPKM010000015.1"/>
</dbReference>
<feature type="region of interest" description="Disordered" evidence="1">
    <location>
        <begin position="1"/>
        <end position="22"/>
    </location>
</feature>
<evidence type="ECO:0000313" key="2">
    <source>
        <dbReference type="EMBL" id="MEP0819656.1"/>
    </source>
</evidence>
<gene>
    <name evidence="2" type="ORF">NC998_21380</name>
</gene>